<evidence type="ECO:0000313" key="5">
    <source>
        <dbReference type="Proteomes" id="UP000198341"/>
    </source>
</evidence>
<gene>
    <name evidence="4" type="ordered locus">Bathy10g01420</name>
</gene>
<organism evidence="4 5">
    <name type="scientific">Bathycoccus prasinos</name>
    <dbReference type="NCBI Taxonomy" id="41875"/>
    <lineage>
        <taxon>Eukaryota</taxon>
        <taxon>Viridiplantae</taxon>
        <taxon>Chlorophyta</taxon>
        <taxon>Mamiellophyceae</taxon>
        <taxon>Mamiellales</taxon>
        <taxon>Bathycoccaceae</taxon>
        <taxon>Bathycoccus</taxon>
    </lineage>
</organism>
<feature type="region of interest" description="Disordered" evidence="2">
    <location>
        <begin position="42"/>
        <end position="94"/>
    </location>
</feature>
<evidence type="ECO:0000256" key="2">
    <source>
        <dbReference type="SAM" id="MobiDB-lite"/>
    </source>
</evidence>
<dbReference type="GO" id="GO:0051536">
    <property type="term" value="F:iron-sulfur cluster binding"/>
    <property type="evidence" value="ECO:0007669"/>
    <property type="project" value="InterPro"/>
</dbReference>
<feature type="compositionally biased region" description="Basic and acidic residues" evidence="2">
    <location>
        <begin position="84"/>
        <end position="94"/>
    </location>
</feature>
<protein>
    <submittedName>
        <fullName evidence="4">Nitrogen-fixing NifU domain protein</fullName>
    </submittedName>
</protein>
<dbReference type="Gene3D" id="3.30.300.130">
    <property type="entry name" value="Fe-S cluster assembly (FSCA)"/>
    <property type="match status" value="1"/>
</dbReference>
<evidence type="ECO:0000259" key="3">
    <source>
        <dbReference type="Pfam" id="PF01106"/>
    </source>
</evidence>
<dbReference type="OrthoDB" id="565552at2759"/>
<dbReference type="EMBL" id="FO082269">
    <property type="protein sequence ID" value="CCO18299.1"/>
    <property type="molecule type" value="Genomic_DNA"/>
</dbReference>
<dbReference type="RefSeq" id="XP_007510766.1">
    <property type="nucleotide sequence ID" value="XM_007510704.1"/>
</dbReference>
<proteinExistence type="inferred from homology"/>
<keyword evidence="5" id="KW-1185">Reference proteome</keyword>
<comment type="similarity">
    <text evidence="1">Belongs to the NifU family.</text>
</comment>
<dbReference type="InterPro" id="IPR034904">
    <property type="entry name" value="FSCA_dom_sf"/>
</dbReference>
<feature type="domain" description="NIF system FeS cluster assembly NifU C-terminal" evidence="3">
    <location>
        <begin position="137"/>
        <end position="200"/>
    </location>
</feature>
<dbReference type="GeneID" id="19013219"/>
<feature type="compositionally biased region" description="Basic residues" evidence="2">
    <location>
        <begin position="42"/>
        <end position="55"/>
    </location>
</feature>
<dbReference type="eggNOG" id="KOG2358">
    <property type="taxonomic scope" value="Eukaryota"/>
</dbReference>
<dbReference type="GO" id="GO:0005506">
    <property type="term" value="F:iron ion binding"/>
    <property type="evidence" value="ECO:0007669"/>
    <property type="project" value="InterPro"/>
</dbReference>
<dbReference type="KEGG" id="bpg:Bathy10g01420"/>
<dbReference type="STRING" id="41875.K8EJX7"/>
<dbReference type="GO" id="GO:0005739">
    <property type="term" value="C:mitochondrion"/>
    <property type="evidence" value="ECO:0007669"/>
    <property type="project" value="TreeGrafter"/>
</dbReference>
<name>K8EJX7_9CHLO</name>
<dbReference type="GO" id="GO:0016226">
    <property type="term" value="P:iron-sulfur cluster assembly"/>
    <property type="evidence" value="ECO:0007669"/>
    <property type="project" value="InterPro"/>
</dbReference>
<dbReference type="InterPro" id="IPR001075">
    <property type="entry name" value="NIF_FeS_clus_asmbl_NifU_C"/>
</dbReference>
<dbReference type="PANTHER" id="PTHR11178:SF15">
    <property type="entry name" value="NIFU-LIKE PROTEIN 1, CHLOROPLASTIC"/>
    <property type="match status" value="1"/>
</dbReference>
<dbReference type="AlphaFoldDB" id="K8EJX7"/>
<dbReference type="PANTHER" id="PTHR11178">
    <property type="entry name" value="IRON-SULFUR CLUSTER SCAFFOLD PROTEIN NFU-RELATED"/>
    <property type="match status" value="1"/>
</dbReference>
<evidence type="ECO:0000313" key="4">
    <source>
        <dbReference type="EMBL" id="CCO18299.1"/>
    </source>
</evidence>
<evidence type="ECO:0000256" key="1">
    <source>
        <dbReference type="ARBA" id="ARBA00006420"/>
    </source>
</evidence>
<dbReference type="Proteomes" id="UP000198341">
    <property type="component" value="Chromosome 10"/>
</dbReference>
<reference evidence="4 5" key="1">
    <citation type="submission" date="2011-10" db="EMBL/GenBank/DDBJ databases">
        <authorList>
            <person name="Genoscope - CEA"/>
        </authorList>
    </citation>
    <scope>NUCLEOTIDE SEQUENCE [LARGE SCALE GENOMIC DNA]</scope>
    <source>
        <strain evidence="4 5">RCC 1105</strain>
    </source>
</reference>
<dbReference type="Pfam" id="PF01106">
    <property type="entry name" value="NifU"/>
    <property type="match status" value="1"/>
</dbReference>
<accession>K8EJX7</accession>
<dbReference type="SUPFAM" id="SSF117916">
    <property type="entry name" value="Fe-S cluster assembly (FSCA) domain-like"/>
    <property type="match status" value="1"/>
</dbReference>
<sequence>MTTRGIKSSSTGGHFLQLKRCCCYECNDDDKNTKVIHTRERLRRGSGRRQQRKRGGVSIIRAAKATSQIQTTGEERDDFLDDSGGEKRKGDAKNTIEMVSPFQDVADAMLRKGKVRSEEDEEENKKKIYPRLTKETVDEALEEIRPYVINDGGNIEVVAVSEEDGIVAVRLLGACASCASSQATMKGGVESVLRKTFGEKAFKEVINVSGDVGQAPPELTKEAVGAHLKSIEDRVKGYGGVVKCLEVDGRKGNVVLGFRGPKPLAAATAQSLQKTFPFIKTASLKELDDDDDDD</sequence>